<evidence type="ECO:0000256" key="1">
    <source>
        <dbReference type="SAM" id="Phobius"/>
    </source>
</evidence>
<feature type="transmembrane region" description="Helical" evidence="1">
    <location>
        <begin position="7"/>
        <end position="26"/>
    </location>
</feature>
<accession>X0TGR4</accession>
<keyword evidence="1" id="KW-1133">Transmembrane helix</keyword>
<sequence length="79" mass="8496">MQKSRVVGGLICLIMVAAGLAFVWGIVVESYWAIAIPVIIGFLGMLSLGFWIGWTMAVTKIEPPPEATEESTPQSDTEA</sequence>
<keyword evidence="1" id="KW-0812">Transmembrane</keyword>
<organism evidence="2">
    <name type="scientific">marine sediment metagenome</name>
    <dbReference type="NCBI Taxonomy" id="412755"/>
    <lineage>
        <taxon>unclassified sequences</taxon>
        <taxon>metagenomes</taxon>
        <taxon>ecological metagenomes</taxon>
    </lineage>
</organism>
<keyword evidence="1" id="KW-0472">Membrane</keyword>
<comment type="caution">
    <text evidence="2">The sequence shown here is derived from an EMBL/GenBank/DDBJ whole genome shotgun (WGS) entry which is preliminary data.</text>
</comment>
<name>X0TGR4_9ZZZZ</name>
<protein>
    <submittedName>
        <fullName evidence="2">Uncharacterized protein</fullName>
    </submittedName>
</protein>
<feature type="transmembrane region" description="Helical" evidence="1">
    <location>
        <begin position="32"/>
        <end position="54"/>
    </location>
</feature>
<proteinExistence type="predicted"/>
<gene>
    <name evidence="2" type="ORF">S01H1_17824</name>
</gene>
<dbReference type="AlphaFoldDB" id="X0TGR4"/>
<evidence type="ECO:0000313" key="2">
    <source>
        <dbReference type="EMBL" id="GAF75290.1"/>
    </source>
</evidence>
<reference evidence="2" key="1">
    <citation type="journal article" date="2014" name="Front. Microbiol.">
        <title>High frequency of phylogenetically diverse reductive dehalogenase-homologous genes in deep subseafloor sedimentary metagenomes.</title>
        <authorList>
            <person name="Kawai M."/>
            <person name="Futagami T."/>
            <person name="Toyoda A."/>
            <person name="Takaki Y."/>
            <person name="Nishi S."/>
            <person name="Hori S."/>
            <person name="Arai W."/>
            <person name="Tsubouchi T."/>
            <person name="Morono Y."/>
            <person name="Uchiyama I."/>
            <person name="Ito T."/>
            <person name="Fujiyama A."/>
            <person name="Inagaki F."/>
            <person name="Takami H."/>
        </authorList>
    </citation>
    <scope>NUCLEOTIDE SEQUENCE</scope>
    <source>
        <strain evidence="2">Expedition CK06-06</strain>
    </source>
</reference>
<dbReference type="EMBL" id="BARS01009483">
    <property type="protein sequence ID" value="GAF75290.1"/>
    <property type="molecule type" value="Genomic_DNA"/>
</dbReference>